<sequence>MPKILGIIPTESTVVSNVKCNKHICRLSIKSFKADEIRLLKISSTHIVCNNNGFVLYMMCLSVPNKDRIYTLPHHSECNITTVTPEIYEKNQGLSVTQWYNLEKQTDQNNSNEQVFYMASSLEPSLGWSKPLRVDEIFVRKTISVMSEVEPV</sequence>
<accession>A0ABD2N8D6</accession>
<keyword evidence="2" id="KW-1185">Reference proteome</keyword>
<reference evidence="1 2" key="1">
    <citation type="journal article" date="2021" name="BMC Biol.">
        <title>Horizontally acquired antibacterial genes associated with adaptive radiation of ladybird beetles.</title>
        <authorList>
            <person name="Li H.S."/>
            <person name="Tang X.F."/>
            <person name="Huang Y.H."/>
            <person name="Xu Z.Y."/>
            <person name="Chen M.L."/>
            <person name="Du X.Y."/>
            <person name="Qiu B.Y."/>
            <person name="Chen P.T."/>
            <person name="Zhang W."/>
            <person name="Slipinski A."/>
            <person name="Escalona H.E."/>
            <person name="Waterhouse R.M."/>
            <person name="Zwick A."/>
            <person name="Pang H."/>
        </authorList>
    </citation>
    <scope>NUCLEOTIDE SEQUENCE [LARGE SCALE GENOMIC DNA]</scope>
    <source>
        <strain evidence="1">SYSU2018</strain>
    </source>
</reference>
<dbReference type="EMBL" id="JABFTP020000062">
    <property type="protein sequence ID" value="KAL3274549.1"/>
    <property type="molecule type" value="Genomic_DNA"/>
</dbReference>
<protein>
    <submittedName>
        <fullName evidence="1">Uncharacterized protein</fullName>
    </submittedName>
</protein>
<dbReference type="AlphaFoldDB" id="A0ABD2N8D6"/>
<evidence type="ECO:0000313" key="2">
    <source>
        <dbReference type="Proteomes" id="UP001516400"/>
    </source>
</evidence>
<evidence type="ECO:0000313" key="1">
    <source>
        <dbReference type="EMBL" id="KAL3274549.1"/>
    </source>
</evidence>
<gene>
    <name evidence="1" type="ORF">HHI36_015930</name>
</gene>
<feature type="non-terminal residue" evidence="1">
    <location>
        <position position="152"/>
    </location>
</feature>
<organism evidence="1 2">
    <name type="scientific">Cryptolaemus montrouzieri</name>
    <dbReference type="NCBI Taxonomy" id="559131"/>
    <lineage>
        <taxon>Eukaryota</taxon>
        <taxon>Metazoa</taxon>
        <taxon>Ecdysozoa</taxon>
        <taxon>Arthropoda</taxon>
        <taxon>Hexapoda</taxon>
        <taxon>Insecta</taxon>
        <taxon>Pterygota</taxon>
        <taxon>Neoptera</taxon>
        <taxon>Endopterygota</taxon>
        <taxon>Coleoptera</taxon>
        <taxon>Polyphaga</taxon>
        <taxon>Cucujiformia</taxon>
        <taxon>Coccinelloidea</taxon>
        <taxon>Coccinellidae</taxon>
        <taxon>Scymninae</taxon>
        <taxon>Scymnini</taxon>
        <taxon>Cryptolaemus</taxon>
    </lineage>
</organism>
<dbReference type="Proteomes" id="UP001516400">
    <property type="component" value="Unassembled WGS sequence"/>
</dbReference>
<name>A0ABD2N8D6_9CUCU</name>
<comment type="caution">
    <text evidence="1">The sequence shown here is derived from an EMBL/GenBank/DDBJ whole genome shotgun (WGS) entry which is preliminary data.</text>
</comment>
<proteinExistence type="predicted"/>